<organism evidence="1 2">
    <name type="scientific">Corchorus capsularis</name>
    <name type="common">Jute</name>
    <dbReference type="NCBI Taxonomy" id="210143"/>
    <lineage>
        <taxon>Eukaryota</taxon>
        <taxon>Viridiplantae</taxon>
        <taxon>Streptophyta</taxon>
        <taxon>Embryophyta</taxon>
        <taxon>Tracheophyta</taxon>
        <taxon>Spermatophyta</taxon>
        <taxon>Magnoliopsida</taxon>
        <taxon>eudicotyledons</taxon>
        <taxon>Gunneridae</taxon>
        <taxon>Pentapetalae</taxon>
        <taxon>rosids</taxon>
        <taxon>malvids</taxon>
        <taxon>Malvales</taxon>
        <taxon>Malvaceae</taxon>
        <taxon>Grewioideae</taxon>
        <taxon>Apeibeae</taxon>
        <taxon>Corchorus</taxon>
    </lineage>
</organism>
<accession>A0A1R3HLM3</accession>
<evidence type="ECO:0000313" key="1">
    <source>
        <dbReference type="EMBL" id="OMO71337.1"/>
    </source>
</evidence>
<name>A0A1R3HLM3_COCAP</name>
<dbReference type="AlphaFoldDB" id="A0A1R3HLM3"/>
<gene>
    <name evidence="1" type="ORF">CCACVL1_18276</name>
</gene>
<keyword evidence="2" id="KW-1185">Reference proteome</keyword>
<protein>
    <submittedName>
        <fullName evidence="1">Uncharacterized protein</fullName>
    </submittedName>
</protein>
<comment type="caution">
    <text evidence="1">The sequence shown here is derived from an EMBL/GenBank/DDBJ whole genome shotgun (WGS) entry which is preliminary data.</text>
</comment>
<sequence>MICASLGRSWSPWQLDVAEKKKVHLTGGEIDIKKDGAYAGIGEDVDASMEIEDENGYSIDDFQSLSKKNHATRPVELTDTERIVDAEQLINDVLAEAEAEVLI</sequence>
<proteinExistence type="predicted"/>
<evidence type="ECO:0000313" key="2">
    <source>
        <dbReference type="Proteomes" id="UP000188268"/>
    </source>
</evidence>
<dbReference type="EMBL" id="AWWV01011645">
    <property type="protein sequence ID" value="OMO71337.1"/>
    <property type="molecule type" value="Genomic_DNA"/>
</dbReference>
<dbReference type="Proteomes" id="UP000188268">
    <property type="component" value="Unassembled WGS sequence"/>
</dbReference>
<dbReference type="Gramene" id="OMO71337">
    <property type="protein sequence ID" value="OMO71337"/>
    <property type="gene ID" value="CCACVL1_18276"/>
</dbReference>
<reference evidence="1 2" key="1">
    <citation type="submission" date="2013-09" db="EMBL/GenBank/DDBJ databases">
        <title>Corchorus capsularis genome sequencing.</title>
        <authorList>
            <person name="Alam M."/>
            <person name="Haque M.S."/>
            <person name="Islam M.S."/>
            <person name="Emdad E.M."/>
            <person name="Islam M.M."/>
            <person name="Ahmed B."/>
            <person name="Halim A."/>
            <person name="Hossen Q.M.M."/>
            <person name="Hossain M.Z."/>
            <person name="Ahmed R."/>
            <person name="Khan M.M."/>
            <person name="Islam R."/>
            <person name="Rashid M.M."/>
            <person name="Khan S.A."/>
            <person name="Rahman M.S."/>
            <person name="Alam M."/>
        </authorList>
    </citation>
    <scope>NUCLEOTIDE SEQUENCE [LARGE SCALE GENOMIC DNA]</scope>
    <source>
        <strain evidence="2">cv. CVL-1</strain>
        <tissue evidence="1">Whole seedling</tissue>
    </source>
</reference>